<proteinExistence type="predicted"/>
<dbReference type="InterPro" id="IPR052194">
    <property type="entry name" value="MESH1"/>
</dbReference>
<dbReference type="PANTHER" id="PTHR46246:SF1">
    <property type="entry name" value="GUANOSINE-3',5'-BIS(DIPHOSPHATE) 3'-PYROPHOSPHOHYDROLASE MESH1"/>
    <property type="match status" value="1"/>
</dbReference>
<protein>
    <submittedName>
        <fullName evidence="1">HD/PDEase domain containing protein</fullName>
    </submittedName>
</protein>
<gene>
    <name evidence="1" type="ORF">UFOVP699_155</name>
</gene>
<dbReference type="EMBL" id="LR796670">
    <property type="protein sequence ID" value="CAB4159419.1"/>
    <property type="molecule type" value="Genomic_DNA"/>
</dbReference>
<dbReference type="PANTHER" id="PTHR46246">
    <property type="entry name" value="GUANOSINE-3',5'-BIS(DIPHOSPHATE) 3'-PYROPHOSPHOHYDROLASE MESH1"/>
    <property type="match status" value="1"/>
</dbReference>
<dbReference type="Pfam" id="PF13328">
    <property type="entry name" value="HD_4"/>
    <property type="match status" value="1"/>
</dbReference>
<sequence>MITEEKLMIITGFAKQAHGDQQRKYTGEAYIYHPIAVSKLVKAQGGDLNMQAAALLHDVLEDTQVGHQELRAFLYSVDEESAEDVLALVVELTDVYTKESFPHLNRKVRKELEAERLGRCSARAKRIKLADMEDNTSSIVERDPSFAKVYLKEKARLLEKIG</sequence>
<dbReference type="GO" id="GO:0008893">
    <property type="term" value="F:guanosine-3',5'-bis(diphosphate) 3'-diphosphatase activity"/>
    <property type="evidence" value="ECO:0007669"/>
    <property type="project" value="TreeGrafter"/>
</dbReference>
<organism evidence="1">
    <name type="scientific">uncultured Caudovirales phage</name>
    <dbReference type="NCBI Taxonomy" id="2100421"/>
    <lineage>
        <taxon>Viruses</taxon>
        <taxon>Duplodnaviria</taxon>
        <taxon>Heunggongvirae</taxon>
        <taxon>Uroviricota</taxon>
        <taxon>Caudoviricetes</taxon>
        <taxon>Peduoviridae</taxon>
        <taxon>Maltschvirus</taxon>
        <taxon>Maltschvirus maltsch</taxon>
    </lineage>
</organism>
<dbReference type="Gene3D" id="1.10.3210.10">
    <property type="entry name" value="Hypothetical protein af1432"/>
    <property type="match status" value="1"/>
</dbReference>
<accession>A0A6J5NJ86</accession>
<evidence type="ECO:0000313" key="1">
    <source>
        <dbReference type="EMBL" id="CAB4159419.1"/>
    </source>
</evidence>
<dbReference type="SUPFAM" id="SSF109604">
    <property type="entry name" value="HD-domain/PDEase-like"/>
    <property type="match status" value="1"/>
</dbReference>
<name>A0A6J5NJ86_9CAUD</name>
<reference evidence="1" key="1">
    <citation type="submission" date="2020-04" db="EMBL/GenBank/DDBJ databases">
        <authorList>
            <person name="Chiriac C."/>
            <person name="Salcher M."/>
            <person name="Ghai R."/>
            <person name="Kavagutti S V."/>
        </authorList>
    </citation>
    <scope>NUCLEOTIDE SEQUENCE</scope>
</reference>